<protein>
    <submittedName>
        <fullName evidence="1">Uncharacterized protein</fullName>
    </submittedName>
</protein>
<geneLocation type="plasmid" evidence="1 2">
    <name>pSA3</name>
</geneLocation>
<dbReference type="EMBL" id="CP017078">
    <property type="protein sequence ID" value="AOR81197.1"/>
    <property type="molecule type" value="Genomic_DNA"/>
</dbReference>
<keyword evidence="2" id="KW-1185">Reference proteome</keyword>
<proteinExistence type="predicted"/>
<dbReference type="Proteomes" id="UP000094626">
    <property type="component" value="Plasmid pSA3"/>
</dbReference>
<sequence>MHIIVDPQLFQEALLLIDRQLRPKLPYRVPNGVERIMPASARFLHATDFGTQGAAPPTDRRNFVRKKSGNWRIRIRHFRFCCRRVLGWAFNNVGSMC</sequence>
<keyword evidence="1" id="KW-0614">Plasmid</keyword>
<evidence type="ECO:0000313" key="1">
    <source>
        <dbReference type="EMBL" id="AOR81197.1"/>
    </source>
</evidence>
<gene>
    <name evidence="1" type="ORF">BES08_30475</name>
</gene>
<organism evidence="1 2">
    <name type="scientific">Novosphingobium resinovorum</name>
    <dbReference type="NCBI Taxonomy" id="158500"/>
    <lineage>
        <taxon>Bacteria</taxon>
        <taxon>Pseudomonadati</taxon>
        <taxon>Pseudomonadota</taxon>
        <taxon>Alphaproteobacteria</taxon>
        <taxon>Sphingomonadales</taxon>
        <taxon>Sphingomonadaceae</taxon>
        <taxon>Novosphingobium</taxon>
    </lineage>
</organism>
<accession>A0A1D8AGF0</accession>
<reference evidence="2" key="1">
    <citation type="journal article" date="2017" name="J. Biotechnol.">
        <title>Complete genome sequence of Novosphingobium resinovorum SA1, a versatile xenobiotic-degrading bacterium capable of utilizing sulfanilic acid.</title>
        <authorList>
            <person name="Hegedus B."/>
            <person name="Kos P.B."/>
            <person name="Balint B."/>
            <person name="Maroti G."/>
            <person name="Gan H.M."/>
            <person name="Perei K."/>
            <person name="Rakhely G."/>
        </authorList>
    </citation>
    <scope>NUCLEOTIDE SEQUENCE [LARGE SCALE GENOMIC DNA]</scope>
    <source>
        <strain evidence="2">SA1</strain>
    </source>
</reference>
<name>A0A1D8AGF0_9SPHN</name>
<dbReference type="AlphaFoldDB" id="A0A1D8AGF0"/>
<evidence type="ECO:0000313" key="2">
    <source>
        <dbReference type="Proteomes" id="UP000094626"/>
    </source>
</evidence>
<dbReference type="KEGG" id="nre:BES08_30475"/>